<sequence>MSPKKKHIAFNALMDEELLDLMYEQVLLGRKADRGFKMDAYKHVAETMTEHSDEACILTSQAVQNQCEHLKKNYAIVTEMLNASGFGYDNMTKRIIASNDVWTAWLQALPYKSSMIDYDKLTICFGKDVATVQYARSATMAPSHQSTESGAANFSPLQADSDVGLTDRLGGCRIQSSSVETTSRRTNQRKRNSDLLEIIHCIERSSEGLTTAICDVANTIRLPKRQHSYLILTELRGIPALSGLDVELAHE</sequence>
<reference evidence="1 2" key="1">
    <citation type="journal article" date="2022" name="Hortic Res">
        <title>A haplotype resolved chromosomal level avocado genome allows analysis of novel avocado genes.</title>
        <authorList>
            <person name="Nath O."/>
            <person name="Fletcher S.J."/>
            <person name="Hayward A."/>
            <person name="Shaw L.M."/>
            <person name="Masouleh A.K."/>
            <person name="Furtado A."/>
            <person name="Henry R.J."/>
            <person name="Mitter N."/>
        </authorList>
    </citation>
    <scope>NUCLEOTIDE SEQUENCE [LARGE SCALE GENOMIC DNA]</scope>
    <source>
        <strain evidence="2">cv. Hass</strain>
    </source>
</reference>
<accession>A0ACC2K9H9</accession>
<comment type="caution">
    <text evidence="1">The sequence shown here is derived from an EMBL/GenBank/DDBJ whole genome shotgun (WGS) entry which is preliminary data.</text>
</comment>
<evidence type="ECO:0000313" key="1">
    <source>
        <dbReference type="EMBL" id="KAJ8617800.1"/>
    </source>
</evidence>
<gene>
    <name evidence="1" type="ORF">MRB53_013986</name>
</gene>
<protein>
    <submittedName>
        <fullName evidence="1">Uncharacterized protein</fullName>
    </submittedName>
</protein>
<proteinExistence type="predicted"/>
<name>A0ACC2K9H9_PERAE</name>
<evidence type="ECO:0000313" key="2">
    <source>
        <dbReference type="Proteomes" id="UP001234297"/>
    </source>
</evidence>
<keyword evidence="2" id="KW-1185">Reference proteome</keyword>
<dbReference type="Proteomes" id="UP001234297">
    <property type="component" value="Chromosome 4"/>
</dbReference>
<organism evidence="1 2">
    <name type="scientific">Persea americana</name>
    <name type="common">Avocado</name>
    <dbReference type="NCBI Taxonomy" id="3435"/>
    <lineage>
        <taxon>Eukaryota</taxon>
        <taxon>Viridiplantae</taxon>
        <taxon>Streptophyta</taxon>
        <taxon>Embryophyta</taxon>
        <taxon>Tracheophyta</taxon>
        <taxon>Spermatophyta</taxon>
        <taxon>Magnoliopsida</taxon>
        <taxon>Magnoliidae</taxon>
        <taxon>Laurales</taxon>
        <taxon>Lauraceae</taxon>
        <taxon>Persea</taxon>
    </lineage>
</organism>
<dbReference type="EMBL" id="CM056812">
    <property type="protein sequence ID" value="KAJ8617800.1"/>
    <property type="molecule type" value="Genomic_DNA"/>
</dbReference>